<dbReference type="AlphaFoldDB" id="A0A3A6U9N5"/>
<evidence type="ECO:0000256" key="1">
    <source>
        <dbReference type="SAM" id="Phobius"/>
    </source>
</evidence>
<evidence type="ECO:0000313" key="3">
    <source>
        <dbReference type="Proteomes" id="UP000273022"/>
    </source>
</evidence>
<sequence length="426" mass="49731">MSRQIDYRIAKFLFCSVVYFSLVFPIVFQSFKLFLICVTLFFSFIYFCRCKFNITYAKYNLIFILMFSFIGLSWSLYGLLLGNPGALPLLSVMAVYPLLFCFFSFLYQHEMEGRSVIRFFKICSWSLVFVQLAFLTSFFGLDGQFFYHLILNVYSDLAVIDSGSTHLIFTLPNVGSLLFLLPFFFCYYMLNDNASYIDLTLLLLMFIIVILSGRRAFFVSVFLSVLFIIPPMMFFKLYSKKLSRKIFYLSSLIIIAIILVLSFTEFSMVSVVENIKTITDFETNADNYERLMQFFSLYNGYADYPIFGLGAGAVGEYIRSPEQPWAYELFYLSFLFQYGTFGSIFYLFGVCYITLSLLHKLKLKHVYINEKIVILCIVSGFLSFLIANGSNPYLAKFDYMWVIFFPLYFNIYINNLYKFRNSGVSK</sequence>
<accession>A0A3A6U9N5</accession>
<protein>
    <recommendedName>
        <fullName evidence="4">O-antigen ligase domain-containing protein</fullName>
    </recommendedName>
</protein>
<feature type="transmembrane region" description="Helical" evidence="1">
    <location>
        <begin position="33"/>
        <end position="49"/>
    </location>
</feature>
<feature type="transmembrane region" description="Helical" evidence="1">
    <location>
        <begin position="86"/>
        <end position="107"/>
    </location>
</feature>
<feature type="transmembrane region" description="Helical" evidence="1">
    <location>
        <begin position="329"/>
        <end position="355"/>
    </location>
</feature>
<dbReference type="EMBL" id="QYYH01000028">
    <property type="protein sequence ID" value="RJY18230.1"/>
    <property type="molecule type" value="Genomic_DNA"/>
</dbReference>
<feature type="transmembrane region" description="Helical" evidence="1">
    <location>
        <begin position="61"/>
        <end position="80"/>
    </location>
</feature>
<keyword evidence="3" id="KW-1185">Reference proteome</keyword>
<organism evidence="2 3">
    <name type="scientific">Parashewanella spongiae</name>
    <dbReference type="NCBI Taxonomy" id="342950"/>
    <lineage>
        <taxon>Bacteria</taxon>
        <taxon>Pseudomonadati</taxon>
        <taxon>Pseudomonadota</taxon>
        <taxon>Gammaproteobacteria</taxon>
        <taxon>Alteromonadales</taxon>
        <taxon>Shewanellaceae</taxon>
        <taxon>Parashewanella</taxon>
    </lineage>
</organism>
<comment type="caution">
    <text evidence="2">The sequence shown here is derived from an EMBL/GenBank/DDBJ whole genome shotgun (WGS) entry which is preliminary data.</text>
</comment>
<reference evidence="2 3" key="1">
    <citation type="submission" date="2018-09" db="EMBL/GenBank/DDBJ databases">
        <title>Phylogeny of the Shewanellaceae, and recommendation for two new genera, Pseudoshewanella and Parashewanella.</title>
        <authorList>
            <person name="Wang G."/>
        </authorList>
    </citation>
    <scope>NUCLEOTIDE SEQUENCE [LARGE SCALE GENOMIC DNA]</scope>
    <source>
        <strain evidence="2 3">KCTC 22492</strain>
    </source>
</reference>
<feature type="transmembrane region" description="Helical" evidence="1">
    <location>
        <begin position="195"/>
        <end position="211"/>
    </location>
</feature>
<keyword evidence="1" id="KW-1133">Transmembrane helix</keyword>
<gene>
    <name evidence="2" type="ORF">D5R81_06185</name>
</gene>
<keyword evidence="1" id="KW-0472">Membrane</keyword>
<feature type="transmembrane region" description="Helical" evidence="1">
    <location>
        <begin position="119"/>
        <end position="147"/>
    </location>
</feature>
<feature type="transmembrane region" description="Helical" evidence="1">
    <location>
        <begin position="246"/>
        <end position="264"/>
    </location>
</feature>
<evidence type="ECO:0000313" key="2">
    <source>
        <dbReference type="EMBL" id="RJY18230.1"/>
    </source>
</evidence>
<name>A0A3A6U9N5_9GAMM</name>
<keyword evidence="1" id="KW-0812">Transmembrane</keyword>
<evidence type="ECO:0008006" key="4">
    <source>
        <dbReference type="Google" id="ProtNLM"/>
    </source>
</evidence>
<feature type="transmembrane region" description="Helical" evidence="1">
    <location>
        <begin position="217"/>
        <end position="234"/>
    </location>
</feature>
<feature type="transmembrane region" description="Helical" evidence="1">
    <location>
        <begin position="9"/>
        <end position="27"/>
    </location>
</feature>
<proteinExistence type="predicted"/>
<dbReference type="Proteomes" id="UP000273022">
    <property type="component" value="Unassembled WGS sequence"/>
</dbReference>
<feature type="transmembrane region" description="Helical" evidence="1">
    <location>
        <begin position="167"/>
        <end position="188"/>
    </location>
</feature>
<feature type="transmembrane region" description="Helical" evidence="1">
    <location>
        <begin position="367"/>
        <end position="387"/>
    </location>
</feature>
<feature type="transmembrane region" description="Helical" evidence="1">
    <location>
        <begin position="399"/>
        <end position="417"/>
    </location>
</feature>